<evidence type="ECO:0000259" key="3">
    <source>
        <dbReference type="PROSITE" id="PS50158"/>
    </source>
</evidence>
<dbReference type="InterPro" id="IPR001878">
    <property type="entry name" value="Znf_CCHC"/>
</dbReference>
<evidence type="ECO:0000313" key="4">
    <source>
        <dbReference type="EMBL" id="RYR33025.1"/>
    </source>
</evidence>
<comment type="caution">
    <text evidence="4">The sequence shown here is derived from an EMBL/GenBank/DDBJ whole genome shotgun (WGS) entry which is preliminary data.</text>
</comment>
<dbReference type="PROSITE" id="PS50158">
    <property type="entry name" value="ZF_CCHC"/>
    <property type="match status" value="1"/>
</dbReference>
<protein>
    <recommendedName>
        <fullName evidence="3">CCHC-type domain-containing protein</fullName>
    </recommendedName>
</protein>
<proteinExistence type="predicted"/>
<evidence type="ECO:0000256" key="1">
    <source>
        <dbReference type="PROSITE-ProRule" id="PRU00047"/>
    </source>
</evidence>
<dbReference type="GO" id="GO:0003676">
    <property type="term" value="F:nucleic acid binding"/>
    <property type="evidence" value="ECO:0007669"/>
    <property type="project" value="InterPro"/>
</dbReference>
<gene>
    <name evidence="4" type="ORF">Ahy_A10g047563</name>
</gene>
<dbReference type="InterPro" id="IPR036875">
    <property type="entry name" value="Znf_CCHC_sf"/>
</dbReference>
<dbReference type="GO" id="GO:0008270">
    <property type="term" value="F:zinc ion binding"/>
    <property type="evidence" value="ECO:0007669"/>
    <property type="project" value="UniProtKB-KW"/>
</dbReference>
<sequence>MDHTQVLAATTKSTPIPKSTIPTLISMAATTALPNQGMSHTQVPAATIKSTPILKSTPTPVPKPKQGKIFQPKVPSKNGTEKKGAALKKTAKKGEPRTTLNRRYITRGLANGHVARQTTKGKGNYESAEDSAYKSGAEESSSDEEVTNTILKAKSKEVNRKHLKKVKLSKLWKEILQPDDRLVPKDDSGEDDGLFFGQPANHSPNIGGYDAYNEYHDEDLFVVTYAPKKKRRKEADEGPVGGKKKNITKIKRVYKKGSCRHCGGKGHDKRNCAKKKANDEAAAAAASEANTEN</sequence>
<keyword evidence="1" id="KW-0862">Zinc</keyword>
<organism evidence="4 5">
    <name type="scientific">Arachis hypogaea</name>
    <name type="common">Peanut</name>
    <dbReference type="NCBI Taxonomy" id="3818"/>
    <lineage>
        <taxon>Eukaryota</taxon>
        <taxon>Viridiplantae</taxon>
        <taxon>Streptophyta</taxon>
        <taxon>Embryophyta</taxon>
        <taxon>Tracheophyta</taxon>
        <taxon>Spermatophyta</taxon>
        <taxon>Magnoliopsida</taxon>
        <taxon>eudicotyledons</taxon>
        <taxon>Gunneridae</taxon>
        <taxon>Pentapetalae</taxon>
        <taxon>rosids</taxon>
        <taxon>fabids</taxon>
        <taxon>Fabales</taxon>
        <taxon>Fabaceae</taxon>
        <taxon>Papilionoideae</taxon>
        <taxon>50 kb inversion clade</taxon>
        <taxon>dalbergioids sensu lato</taxon>
        <taxon>Dalbergieae</taxon>
        <taxon>Pterocarpus clade</taxon>
        <taxon>Arachis</taxon>
    </lineage>
</organism>
<feature type="compositionally biased region" description="Basic and acidic residues" evidence="2">
    <location>
        <begin position="265"/>
        <end position="279"/>
    </location>
</feature>
<keyword evidence="5" id="KW-1185">Reference proteome</keyword>
<dbReference type="AlphaFoldDB" id="A0A445B2V3"/>
<feature type="compositionally biased region" description="Low complexity" evidence="2">
    <location>
        <begin position="280"/>
        <end position="293"/>
    </location>
</feature>
<keyword evidence="1" id="KW-0863">Zinc-finger</keyword>
<dbReference type="Proteomes" id="UP000289738">
    <property type="component" value="Chromosome A10"/>
</dbReference>
<reference evidence="4 5" key="1">
    <citation type="submission" date="2019-01" db="EMBL/GenBank/DDBJ databases">
        <title>Sequencing of cultivated peanut Arachis hypogaea provides insights into genome evolution and oil improvement.</title>
        <authorList>
            <person name="Chen X."/>
        </authorList>
    </citation>
    <scope>NUCLEOTIDE SEQUENCE [LARGE SCALE GENOMIC DNA]</scope>
    <source>
        <strain evidence="5">cv. Fuhuasheng</strain>
        <tissue evidence="4">Leaves</tissue>
    </source>
</reference>
<feature type="domain" description="CCHC-type" evidence="3">
    <location>
        <begin position="259"/>
        <end position="272"/>
    </location>
</feature>
<dbReference type="SUPFAM" id="SSF57756">
    <property type="entry name" value="Retrovirus zinc finger-like domains"/>
    <property type="match status" value="1"/>
</dbReference>
<accession>A0A445B2V3</accession>
<keyword evidence="1" id="KW-0479">Metal-binding</keyword>
<dbReference type="EMBL" id="SDMP01000010">
    <property type="protein sequence ID" value="RYR33025.1"/>
    <property type="molecule type" value="Genomic_DNA"/>
</dbReference>
<name>A0A445B2V3_ARAHY</name>
<feature type="region of interest" description="Disordered" evidence="2">
    <location>
        <begin position="258"/>
        <end position="293"/>
    </location>
</feature>
<feature type="region of interest" description="Disordered" evidence="2">
    <location>
        <begin position="52"/>
        <end position="146"/>
    </location>
</feature>
<evidence type="ECO:0000313" key="5">
    <source>
        <dbReference type="Proteomes" id="UP000289738"/>
    </source>
</evidence>
<evidence type="ECO:0000256" key="2">
    <source>
        <dbReference type="SAM" id="MobiDB-lite"/>
    </source>
</evidence>